<protein>
    <submittedName>
        <fullName evidence="1">Uncharacterized protein</fullName>
    </submittedName>
</protein>
<evidence type="ECO:0000313" key="1">
    <source>
        <dbReference type="EMBL" id="ORX66656.1"/>
    </source>
</evidence>
<dbReference type="GeneID" id="63805242"/>
<evidence type="ECO:0000313" key="2">
    <source>
        <dbReference type="Proteomes" id="UP000193922"/>
    </source>
</evidence>
<dbReference type="Proteomes" id="UP000193922">
    <property type="component" value="Unassembled WGS sequence"/>
</dbReference>
<organism evidence="1 2">
    <name type="scientific">Linderina pennispora</name>
    <dbReference type="NCBI Taxonomy" id="61395"/>
    <lineage>
        <taxon>Eukaryota</taxon>
        <taxon>Fungi</taxon>
        <taxon>Fungi incertae sedis</taxon>
        <taxon>Zoopagomycota</taxon>
        <taxon>Kickxellomycotina</taxon>
        <taxon>Kickxellomycetes</taxon>
        <taxon>Kickxellales</taxon>
        <taxon>Kickxellaceae</taxon>
        <taxon>Linderina</taxon>
    </lineage>
</organism>
<dbReference type="AlphaFoldDB" id="A0A1Y1W072"/>
<proteinExistence type="predicted"/>
<comment type="caution">
    <text evidence="1">The sequence shown here is derived from an EMBL/GenBank/DDBJ whole genome shotgun (WGS) entry which is preliminary data.</text>
</comment>
<dbReference type="OrthoDB" id="5573441at2759"/>
<dbReference type="EMBL" id="MCFD01000015">
    <property type="protein sequence ID" value="ORX66656.1"/>
    <property type="molecule type" value="Genomic_DNA"/>
</dbReference>
<reference evidence="1 2" key="1">
    <citation type="submission" date="2016-07" db="EMBL/GenBank/DDBJ databases">
        <title>Pervasive Adenine N6-methylation of Active Genes in Fungi.</title>
        <authorList>
            <consortium name="DOE Joint Genome Institute"/>
            <person name="Mondo S.J."/>
            <person name="Dannebaum R.O."/>
            <person name="Kuo R.C."/>
            <person name="Labutti K."/>
            <person name="Haridas S."/>
            <person name="Kuo A."/>
            <person name="Salamov A."/>
            <person name="Ahrendt S.R."/>
            <person name="Lipzen A."/>
            <person name="Sullivan W."/>
            <person name="Andreopoulos W.B."/>
            <person name="Clum A."/>
            <person name="Lindquist E."/>
            <person name="Daum C."/>
            <person name="Ramamoorthy G.K."/>
            <person name="Gryganskyi A."/>
            <person name="Culley D."/>
            <person name="Magnuson J.K."/>
            <person name="James T.Y."/>
            <person name="O'Malley M.A."/>
            <person name="Stajich J.E."/>
            <person name="Spatafora J.W."/>
            <person name="Visel A."/>
            <person name="Grigoriev I.V."/>
        </authorList>
    </citation>
    <scope>NUCLEOTIDE SEQUENCE [LARGE SCALE GENOMIC DNA]</scope>
    <source>
        <strain evidence="1 2">ATCC 12442</strain>
    </source>
</reference>
<accession>A0A1Y1W072</accession>
<gene>
    <name evidence="1" type="ORF">DL89DRAFT_270178</name>
</gene>
<keyword evidence="2" id="KW-1185">Reference proteome</keyword>
<dbReference type="RefSeq" id="XP_040740644.1">
    <property type="nucleotide sequence ID" value="XM_040888594.1"/>
</dbReference>
<name>A0A1Y1W072_9FUNG</name>
<sequence>MQRPLPDSIYYALTGDHGDLQLKMCHKETALWTGHNAVHGTSLGSSGGGEITGWGRYPSFAPFPALCTSISHFCSSILHLILNTPSSLSPMSAIHEYTLIENGDIQCVGVYPGVHKSSSHAESTTTPCYTVVCQTLPVYLYQGSTRSGDHAEYEAHPVLLSHVADIHGPGFDGWFQATSKHYEFIDLRGRLLKWSVRLLSRTWKLTDQQGEIVAYFRRVGPSLRRIGTVEIVRAEDLAQLPLIILSWRLVELHRYMNDRSVKVWATTDPLQKDTNEQEVSGVGQFM</sequence>